<keyword evidence="2 6" id="KW-0812">Transmembrane</keyword>
<feature type="region of interest" description="Disordered" evidence="5">
    <location>
        <begin position="622"/>
        <end position="643"/>
    </location>
</feature>
<organism evidence="7 8">
    <name type="scientific">Thanatephorus cucumeris (strain AG1-IA)</name>
    <name type="common">Rice sheath blight fungus</name>
    <name type="synonym">Rhizoctonia solani</name>
    <dbReference type="NCBI Taxonomy" id="983506"/>
    <lineage>
        <taxon>Eukaryota</taxon>
        <taxon>Fungi</taxon>
        <taxon>Dikarya</taxon>
        <taxon>Basidiomycota</taxon>
        <taxon>Agaricomycotina</taxon>
        <taxon>Agaricomycetes</taxon>
        <taxon>Cantharellales</taxon>
        <taxon>Ceratobasidiaceae</taxon>
        <taxon>Rhizoctonia</taxon>
        <taxon>Rhizoctonia solani AG-1</taxon>
    </lineage>
</organism>
<proteinExistence type="predicted"/>
<feature type="region of interest" description="Disordered" evidence="5">
    <location>
        <begin position="708"/>
        <end position="768"/>
    </location>
</feature>
<comment type="subcellular location">
    <subcellularLocation>
        <location evidence="1">Membrane</location>
        <topology evidence="1">Multi-pass membrane protein</topology>
    </subcellularLocation>
</comment>
<protein>
    <submittedName>
        <fullName evidence="7">FUSC domain-containing protein</fullName>
    </submittedName>
</protein>
<evidence type="ECO:0000256" key="2">
    <source>
        <dbReference type="ARBA" id="ARBA00022692"/>
    </source>
</evidence>
<evidence type="ECO:0000256" key="3">
    <source>
        <dbReference type="ARBA" id="ARBA00022989"/>
    </source>
</evidence>
<dbReference type="GO" id="GO:0016020">
    <property type="term" value="C:membrane"/>
    <property type="evidence" value="ECO:0007669"/>
    <property type="project" value="UniProtKB-SubCell"/>
</dbReference>
<dbReference type="AlphaFoldDB" id="L8X4Y0"/>
<feature type="compositionally biased region" description="Polar residues" evidence="5">
    <location>
        <begin position="866"/>
        <end position="886"/>
    </location>
</feature>
<feature type="region of interest" description="Disordered" evidence="5">
    <location>
        <begin position="551"/>
        <end position="593"/>
    </location>
</feature>
<keyword evidence="3 6" id="KW-1133">Transmembrane helix</keyword>
<name>L8X4Y0_THACA</name>
<keyword evidence="4 6" id="KW-0472">Membrane</keyword>
<keyword evidence="8" id="KW-1185">Reference proteome</keyword>
<comment type="caution">
    <text evidence="7">The sequence shown here is derived from an EMBL/GenBank/DDBJ whole genome shotgun (WGS) entry which is preliminary data.</text>
</comment>
<sequence>MLHLTALRALQISIGIVAAILIDHIFFPKRPRAIFLSGMAKVIEDVRVLHSELSSRTHNNTPHGSPKSGVEVAQAQTCSAKLELRIRKLVMREKICLGQMEHELSLMPKPTESYRMVTGYVQRLVDLTSGLRRIRENVPHMAIDTVLVQRQRVDSCITLALYACEHAFRSRRALPQGLPSPRKALDVLNIELMDALQSQGRATDIGYAMAENEVIDEMVRTVEGLVKITRDLFGTRACDPRTPLVCLTHILRNNREPKKVNAAVDDKLPQPIHPSRAKTSKSTTRLDFPISPPHVLLRSAKRYPHLASGSRSSISGSSRISSNALLFCSFSRFGQVSTCLVDEAVILRLLAKRDHQVHLIYAILGHLEESYMLRDLLREGRGGGGIRTDIDMLVGGHEEGQAQDNDTEDVIPDTFKSKLTRIQPWAGPWPTAIGQYLELVNSGNWRNAPNLCIRGGGGLRHGVAIVWRAQNMEPRGSTPKEEIEAGRKAKAFAADSVSLVADQLSSGYWSQVIFAVEFANVSPFLLYPTIGAAPKPFAPISALTGNNSRSNDHIAGGIIGNNDRSPKPDGKHTSFSTEQDNLGPKVDLGALRSRRGNASPEKWALEMTAMAVDLSELPKVKNATPHPPTIMIHSHHRSKDDPERRARVLSRILDPEYSGQSPNAFSSSFRARSPSLPQASVFVDRYGEQHDPDFRPFGSYPAVTPMDEPRAWPWFDGDDDDDDEPRSMSRGPTSFPSGRMAYSTASSSYHSSVSSGSAPASGGSKYVYGSRSRSISALPTPPLELDRPMPANFESHSGRHISPPAHIPRSSLFPWTPAQRAVRVQHEVNKRNVMPPPLFLEEEPEEAPLTLVDSQYVPGYGHFSTPPATTTEQSQSHPHPQPNTAPHTEHKCRIHMRTGRARAHTAPSPTTAQTPEEDEDDPNVPNSYVCLAPPLSCLTL</sequence>
<feature type="compositionally biased region" description="Basic residues" evidence="5">
    <location>
        <begin position="890"/>
        <end position="903"/>
    </location>
</feature>
<evidence type="ECO:0000256" key="4">
    <source>
        <dbReference type="ARBA" id="ARBA00023136"/>
    </source>
</evidence>
<evidence type="ECO:0000313" key="7">
    <source>
        <dbReference type="EMBL" id="ELU44093.1"/>
    </source>
</evidence>
<dbReference type="PANTHER" id="PTHR47804">
    <property type="entry name" value="60S RIBOSOMAL PROTEIN L19"/>
    <property type="match status" value="1"/>
</dbReference>
<dbReference type="InterPro" id="IPR052430">
    <property type="entry name" value="IVT-Associated"/>
</dbReference>
<dbReference type="OrthoDB" id="3248378at2759"/>
<feature type="compositionally biased region" description="Low complexity" evidence="5">
    <location>
        <begin position="743"/>
        <end position="764"/>
    </location>
</feature>
<evidence type="ECO:0000313" key="8">
    <source>
        <dbReference type="Proteomes" id="UP000011668"/>
    </source>
</evidence>
<evidence type="ECO:0000256" key="6">
    <source>
        <dbReference type="SAM" id="Phobius"/>
    </source>
</evidence>
<accession>L8X4Y0</accession>
<feature type="region of interest" description="Disordered" evidence="5">
    <location>
        <begin position="858"/>
        <end position="928"/>
    </location>
</feature>
<dbReference type="EMBL" id="AFRT01000429">
    <property type="protein sequence ID" value="ELU44093.1"/>
    <property type="molecule type" value="Genomic_DNA"/>
</dbReference>
<dbReference type="Proteomes" id="UP000011668">
    <property type="component" value="Unassembled WGS sequence"/>
</dbReference>
<feature type="transmembrane region" description="Helical" evidence="6">
    <location>
        <begin position="6"/>
        <end position="27"/>
    </location>
</feature>
<evidence type="ECO:0000256" key="5">
    <source>
        <dbReference type="SAM" id="MobiDB-lite"/>
    </source>
</evidence>
<dbReference type="PANTHER" id="PTHR47804:SF3">
    <property type="entry name" value="PROTEIN BRE4"/>
    <property type="match status" value="1"/>
</dbReference>
<dbReference type="STRING" id="983506.L8X4Y0"/>
<evidence type="ECO:0000256" key="1">
    <source>
        <dbReference type="ARBA" id="ARBA00004141"/>
    </source>
</evidence>
<gene>
    <name evidence="7" type="ORF">AG1IA_01876</name>
</gene>
<reference evidence="7 8" key="1">
    <citation type="journal article" date="2013" name="Nat. Commun.">
        <title>The evolution and pathogenic mechanisms of the rice sheath blight pathogen.</title>
        <authorList>
            <person name="Zheng A."/>
            <person name="Lin R."/>
            <person name="Xu L."/>
            <person name="Qin P."/>
            <person name="Tang C."/>
            <person name="Ai P."/>
            <person name="Zhang D."/>
            <person name="Liu Y."/>
            <person name="Sun Z."/>
            <person name="Feng H."/>
            <person name="Wang Y."/>
            <person name="Chen Y."/>
            <person name="Liang X."/>
            <person name="Fu R."/>
            <person name="Li Q."/>
            <person name="Zhang J."/>
            <person name="Yu X."/>
            <person name="Xie Z."/>
            <person name="Ding L."/>
            <person name="Guan P."/>
            <person name="Tang J."/>
            <person name="Liang Y."/>
            <person name="Wang S."/>
            <person name="Deng Q."/>
            <person name="Li S."/>
            <person name="Zhu J."/>
            <person name="Wang L."/>
            <person name="Liu H."/>
            <person name="Li P."/>
        </authorList>
    </citation>
    <scope>NUCLEOTIDE SEQUENCE [LARGE SCALE GENOMIC DNA]</scope>
    <source>
        <strain evidence="8">AG-1 IA</strain>
    </source>
</reference>
<dbReference type="HOGENOM" id="CLU_312193_0_0_1"/>